<organism evidence="1">
    <name type="scientific">Mesocestoides corti</name>
    <name type="common">Flatworm</name>
    <dbReference type="NCBI Taxonomy" id="53468"/>
    <lineage>
        <taxon>Eukaryota</taxon>
        <taxon>Metazoa</taxon>
        <taxon>Spiralia</taxon>
        <taxon>Lophotrochozoa</taxon>
        <taxon>Platyhelminthes</taxon>
        <taxon>Cestoda</taxon>
        <taxon>Eucestoda</taxon>
        <taxon>Cyclophyllidea</taxon>
        <taxon>Mesocestoididae</taxon>
        <taxon>Mesocestoides</taxon>
    </lineage>
</organism>
<dbReference type="WBParaSite" id="MCU_014375-RA">
    <property type="protein sequence ID" value="MCU_014375-RA"/>
    <property type="gene ID" value="MCU_014375"/>
</dbReference>
<evidence type="ECO:0000313" key="1">
    <source>
        <dbReference type="WBParaSite" id="MCU_014375-RA"/>
    </source>
</evidence>
<protein>
    <submittedName>
        <fullName evidence="1">Metallophos domain-containing protein</fullName>
    </submittedName>
</protein>
<dbReference type="AlphaFoldDB" id="A0A5K3G2G2"/>
<proteinExistence type="predicted"/>
<sequence>MAQLCNDRQPFARWLDFTQRSQDYVSRNGKATLHILQCSDVHNEVNTKAKTNDHISGDHKFPGVKSCLFAHSRYDCLTKRAAGDVSN</sequence>
<accession>A0A5K3G2G2</accession>
<name>A0A5K3G2G2_MESCO</name>
<reference evidence="1" key="1">
    <citation type="submission" date="2019-11" db="UniProtKB">
        <authorList>
            <consortium name="WormBaseParasite"/>
        </authorList>
    </citation>
    <scope>IDENTIFICATION</scope>
</reference>